<evidence type="ECO:0000256" key="2">
    <source>
        <dbReference type="ARBA" id="ARBA00010637"/>
    </source>
</evidence>
<dbReference type="GO" id="GO:0015628">
    <property type="term" value="P:protein secretion by the type II secretion system"/>
    <property type="evidence" value="ECO:0007669"/>
    <property type="project" value="InterPro"/>
</dbReference>
<evidence type="ECO:0000256" key="3">
    <source>
        <dbReference type="ARBA" id="ARBA00022448"/>
    </source>
</evidence>
<protein>
    <recommendedName>
        <fullName evidence="10">Type II secretion system protein M</fullName>
        <shortName evidence="10">T2SS protein M</shortName>
    </recommendedName>
    <alternativeName>
        <fullName evidence="10">General secretion pathway protein M</fullName>
    </alternativeName>
</protein>
<proteinExistence type="inferred from homology"/>
<sequence>MKLMKLTSLLQKSPLWLQLQAKYELMPEKDRRAFHLLLSFLLLGAVYLFVWEPVTVWNEKQKEEFAHQQTIHEWMADNIGQAKMAQRKQKSSGAKKDLSSIVSGSARQAELTLSRVQPDRKGLGVWIEDAAYQKLLAWMVALDTRYEVTIQQVKIDRGKEEGRVKVYMHLAN</sequence>
<evidence type="ECO:0000256" key="4">
    <source>
        <dbReference type="ARBA" id="ARBA00022475"/>
    </source>
</evidence>
<organism evidence="12 13">
    <name type="scientific">Endozoicomonas numazuensis</name>
    <dbReference type="NCBI Taxonomy" id="1137799"/>
    <lineage>
        <taxon>Bacteria</taxon>
        <taxon>Pseudomonadati</taxon>
        <taxon>Pseudomonadota</taxon>
        <taxon>Gammaproteobacteria</taxon>
        <taxon>Oceanospirillales</taxon>
        <taxon>Endozoicomonadaceae</taxon>
        <taxon>Endozoicomonas</taxon>
    </lineage>
</organism>
<comment type="similarity">
    <text evidence="2 10">Belongs to the GSP M family.</text>
</comment>
<dbReference type="EMBL" id="JOKH01000003">
    <property type="protein sequence ID" value="KEQ17157.1"/>
    <property type="molecule type" value="Genomic_DNA"/>
</dbReference>
<evidence type="ECO:0000256" key="5">
    <source>
        <dbReference type="ARBA" id="ARBA00022519"/>
    </source>
</evidence>
<keyword evidence="9 10" id="KW-0472">Membrane</keyword>
<keyword evidence="13" id="KW-1185">Reference proteome</keyword>
<keyword evidence="6 11" id="KW-0812">Transmembrane</keyword>
<gene>
    <name evidence="12" type="ORF">GZ78_14985</name>
</gene>
<evidence type="ECO:0000256" key="11">
    <source>
        <dbReference type="SAM" id="Phobius"/>
    </source>
</evidence>
<evidence type="ECO:0000256" key="7">
    <source>
        <dbReference type="ARBA" id="ARBA00022927"/>
    </source>
</evidence>
<dbReference type="InterPro" id="IPR023229">
    <property type="entry name" value="T2SS_M_periplasmic_sf"/>
</dbReference>
<accession>A0A081NFD4</accession>
<keyword evidence="7 10" id="KW-0653">Protein transport</keyword>
<dbReference type="InterPro" id="IPR007690">
    <property type="entry name" value="T2SS_GspM"/>
</dbReference>
<comment type="function">
    <text evidence="10">Inner membrane component of the type II secretion system required for the energy-dependent secretion of extracellular factors such as proteases and toxins from the periplasm.</text>
</comment>
<name>A0A081NFD4_9GAMM</name>
<feature type="transmembrane region" description="Helical" evidence="11">
    <location>
        <begin position="33"/>
        <end position="51"/>
    </location>
</feature>
<comment type="caution">
    <text evidence="12">The sequence shown here is derived from an EMBL/GenBank/DDBJ whole genome shotgun (WGS) entry which is preliminary data.</text>
</comment>
<evidence type="ECO:0000256" key="1">
    <source>
        <dbReference type="ARBA" id="ARBA00004377"/>
    </source>
</evidence>
<keyword evidence="4 10" id="KW-1003">Cell membrane</keyword>
<dbReference type="Gene3D" id="3.30.1360.100">
    <property type="entry name" value="General secretion pathway protein M, EpsM"/>
    <property type="match status" value="1"/>
</dbReference>
<evidence type="ECO:0000256" key="8">
    <source>
        <dbReference type="ARBA" id="ARBA00022989"/>
    </source>
</evidence>
<keyword evidence="8 11" id="KW-1133">Transmembrane helix</keyword>
<keyword evidence="3 10" id="KW-0813">Transport</keyword>
<evidence type="ECO:0000256" key="6">
    <source>
        <dbReference type="ARBA" id="ARBA00022692"/>
    </source>
</evidence>
<dbReference type="AlphaFoldDB" id="A0A081NFD4"/>
<dbReference type="eggNOG" id="COG3149">
    <property type="taxonomic scope" value="Bacteria"/>
</dbReference>
<evidence type="ECO:0000313" key="12">
    <source>
        <dbReference type="EMBL" id="KEQ17157.1"/>
    </source>
</evidence>
<evidence type="ECO:0000256" key="10">
    <source>
        <dbReference type="PIRNR" id="PIRNR006291"/>
    </source>
</evidence>
<keyword evidence="5 10" id="KW-0997">Cell inner membrane</keyword>
<evidence type="ECO:0000256" key="9">
    <source>
        <dbReference type="ARBA" id="ARBA00023136"/>
    </source>
</evidence>
<dbReference type="PIRSF" id="PIRSF006291">
    <property type="entry name" value="GspM"/>
    <property type="match status" value="1"/>
</dbReference>
<dbReference type="SUPFAM" id="SSF103054">
    <property type="entry name" value="General secretion pathway protein M, EpsM"/>
    <property type="match status" value="1"/>
</dbReference>
<dbReference type="GO" id="GO:0015627">
    <property type="term" value="C:type II protein secretion system complex"/>
    <property type="evidence" value="ECO:0007669"/>
    <property type="project" value="InterPro"/>
</dbReference>
<dbReference type="Proteomes" id="UP000028073">
    <property type="component" value="Unassembled WGS sequence"/>
</dbReference>
<dbReference type="Pfam" id="PF04612">
    <property type="entry name" value="T2SSM"/>
    <property type="match status" value="1"/>
</dbReference>
<comment type="subcellular location">
    <subcellularLocation>
        <location evidence="1">Cell inner membrane</location>
        <topology evidence="1">Single-pass membrane protein</topology>
    </subcellularLocation>
</comment>
<reference evidence="12 13" key="1">
    <citation type="submission" date="2014-06" db="EMBL/GenBank/DDBJ databases">
        <title>Whole Genome Sequences of Three Symbiotic Endozoicomonas Bacteria.</title>
        <authorList>
            <person name="Neave M.J."/>
            <person name="Apprill A."/>
            <person name="Voolstra C.R."/>
        </authorList>
    </citation>
    <scope>NUCLEOTIDE SEQUENCE [LARGE SCALE GENOMIC DNA]</scope>
    <source>
        <strain evidence="12 13">DSM 25634</strain>
    </source>
</reference>
<dbReference type="STRING" id="1137799.GZ78_14985"/>
<evidence type="ECO:0000313" key="13">
    <source>
        <dbReference type="Proteomes" id="UP000028073"/>
    </source>
</evidence>
<dbReference type="GO" id="GO:0005886">
    <property type="term" value="C:plasma membrane"/>
    <property type="evidence" value="ECO:0007669"/>
    <property type="project" value="UniProtKB-SubCell"/>
</dbReference>